<dbReference type="PANTHER" id="PTHR43854">
    <property type="entry name" value="INDOLEPYRUVATE OXIDOREDUCTASE SUBUNIT IORB"/>
    <property type="match status" value="1"/>
</dbReference>
<name>A0A7C4NLP8_STAMA</name>
<evidence type="ECO:0000259" key="2">
    <source>
        <dbReference type="Pfam" id="PF01558"/>
    </source>
</evidence>
<dbReference type="AlphaFoldDB" id="A0A7C4NLP8"/>
<feature type="domain" description="Pyruvate/ketoisovalerate oxidoreductase catalytic" evidence="2">
    <location>
        <begin position="18"/>
        <end position="197"/>
    </location>
</feature>
<dbReference type="PANTHER" id="PTHR43854:SF1">
    <property type="entry name" value="INDOLEPYRUVATE OXIDOREDUCTASE SUBUNIT IORB"/>
    <property type="match status" value="1"/>
</dbReference>
<dbReference type="InterPro" id="IPR052198">
    <property type="entry name" value="IorB_Oxidoreductase"/>
</dbReference>
<dbReference type="InterPro" id="IPR019752">
    <property type="entry name" value="Pyrv/ketoisovalerate_OxRed_cat"/>
</dbReference>
<comment type="caution">
    <text evidence="4">The sequence shown here is derived from an EMBL/GenBank/DDBJ whole genome shotgun (WGS) entry which is preliminary data.</text>
</comment>
<sequence>MVEVTWLTRYNVFIAGVGGQGLLTLGRLLGYAAIEAGYDVTVAEVHGLSQRGGTLNVHVRIGSGEAPVIPTGGSNLFIALEALEAIRYSKFIGKDTTVVINDFLWPPPLSKYPSMEEILNKLRVLNNKVYVVDANAISKKIIGNIISSNIAIMGFSYAVDHGLKNRVKYECIERALEKIFRGKALELNKMVLREGFEEGLKRLG</sequence>
<dbReference type="SUPFAM" id="SSF53323">
    <property type="entry name" value="Pyruvate-ferredoxin oxidoreductase, PFOR, domain III"/>
    <property type="match status" value="1"/>
</dbReference>
<dbReference type="InterPro" id="IPR002869">
    <property type="entry name" value="Pyrv_flavodox_OxRed_cen"/>
</dbReference>
<dbReference type="EMBL" id="DTBP01000017">
    <property type="protein sequence ID" value="HGQ73985.1"/>
    <property type="molecule type" value="Genomic_DNA"/>
</dbReference>
<dbReference type="Gene3D" id="3.40.920.10">
    <property type="entry name" value="Pyruvate-ferredoxin oxidoreductase, PFOR, domain III"/>
    <property type="match status" value="1"/>
</dbReference>
<dbReference type="Pfam" id="PF01558">
    <property type="entry name" value="POR"/>
    <property type="match status" value="1"/>
</dbReference>
<proteinExistence type="predicted"/>
<gene>
    <name evidence="3" type="ORF">ENU09_04100</name>
    <name evidence="4" type="ORF">ENU20_02785</name>
</gene>
<evidence type="ECO:0000313" key="4">
    <source>
        <dbReference type="EMBL" id="HGQ73985.1"/>
    </source>
</evidence>
<protein>
    <submittedName>
        <fullName evidence="4">Pyruvate ferredoxin oxidoreductase</fullName>
    </submittedName>
</protein>
<dbReference type="EMBL" id="DTBE01000104">
    <property type="protein sequence ID" value="HGQ59876.1"/>
    <property type="molecule type" value="Genomic_DNA"/>
</dbReference>
<evidence type="ECO:0000313" key="3">
    <source>
        <dbReference type="EMBL" id="HGQ59876.1"/>
    </source>
</evidence>
<evidence type="ECO:0000256" key="1">
    <source>
        <dbReference type="ARBA" id="ARBA00023002"/>
    </source>
</evidence>
<keyword evidence="4" id="KW-0670">Pyruvate</keyword>
<organism evidence="4">
    <name type="scientific">Staphylothermus marinus</name>
    <dbReference type="NCBI Taxonomy" id="2280"/>
    <lineage>
        <taxon>Archaea</taxon>
        <taxon>Thermoproteota</taxon>
        <taxon>Thermoprotei</taxon>
        <taxon>Desulfurococcales</taxon>
        <taxon>Desulfurococcaceae</taxon>
        <taxon>Staphylothermus</taxon>
    </lineage>
</organism>
<dbReference type="GO" id="GO:0016903">
    <property type="term" value="F:oxidoreductase activity, acting on the aldehyde or oxo group of donors"/>
    <property type="evidence" value="ECO:0007669"/>
    <property type="project" value="InterPro"/>
</dbReference>
<reference evidence="4" key="1">
    <citation type="journal article" date="2020" name="mSystems">
        <title>Genome- and Community-Level Interaction Insights into Carbon Utilization and Element Cycling Functions of Hydrothermarchaeota in Hydrothermal Sediment.</title>
        <authorList>
            <person name="Zhou Z."/>
            <person name="Liu Y."/>
            <person name="Xu W."/>
            <person name="Pan J."/>
            <person name="Luo Z.H."/>
            <person name="Li M."/>
        </authorList>
    </citation>
    <scope>NUCLEOTIDE SEQUENCE [LARGE SCALE GENOMIC DNA]</scope>
    <source>
        <strain evidence="3">SpSt-638</strain>
        <strain evidence="4">SpSt-648</strain>
    </source>
</reference>
<accession>A0A7C4NLP8</accession>
<keyword evidence="1" id="KW-0560">Oxidoreductase</keyword>